<sequence length="30" mass="3314">MRCDWIGLPRSLSPLRTAIALGWVASVLQC</sequence>
<reference evidence="1" key="2">
    <citation type="journal article" date="2015" name="Data Brief">
        <title>Shoot transcriptome of the giant reed, Arundo donax.</title>
        <authorList>
            <person name="Barrero R.A."/>
            <person name="Guerrero F.D."/>
            <person name="Moolhuijzen P."/>
            <person name="Goolsby J.A."/>
            <person name="Tidwell J."/>
            <person name="Bellgard S.E."/>
            <person name="Bellgard M.I."/>
        </authorList>
    </citation>
    <scope>NUCLEOTIDE SEQUENCE</scope>
    <source>
        <tissue evidence="1">Shoot tissue taken approximately 20 cm above the soil surface</tissue>
    </source>
</reference>
<proteinExistence type="predicted"/>
<dbReference type="AlphaFoldDB" id="A0A0A8XTS1"/>
<evidence type="ECO:0000313" key="1">
    <source>
        <dbReference type="EMBL" id="JAD15087.1"/>
    </source>
</evidence>
<name>A0A0A8XTS1_ARUDO</name>
<dbReference type="EMBL" id="GBRH01282808">
    <property type="protein sequence ID" value="JAD15087.1"/>
    <property type="molecule type" value="Transcribed_RNA"/>
</dbReference>
<accession>A0A0A8XTS1</accession>
<reference evidence="1" key="1">
    <citation type="submission" date="2014-09" db="EMBL/GenBank/DDBJ databases">
        <authorList>
            <person name="Magalhaes I.L.F."/>
            <person name="Oliveira U."/>
            <person name="Santos F.R."/>
            <person name="Vidigal T.H.D.A."/>
            <person name="Brescovit A.D."/>
            <person name="Santos A.J."/>
        </authorList>
    </citation>
    <scope>NUCLEOTIDE SEQUENCE</scope>
    <source>
        <tissue evidence="1">Shoot tissue taken approximately 20 cm above the soil surface</tissue>
    </source>
</reference>
<protein>
    <submittedName>
        <fullName evidence="1">Uncharacterized protein</fullName>
    </submittedName>
</protein>
<organism evidence="1">
    <name type="scientific">Arundo donax</name>
    <name type="common">Giant reed</name>
    <name type="synonym">Donax arundinaceus</name>
    <dbReference type="NCBI Taxonomy" id="35708"/>
    <lineage>
        <taxon>Eukaryota</taxon>
        <taxon>Viridiplantae</taxon>
        <taxon>Streptophyta</taxon>
        <taxon>Embryophyta</taxon>
        <taxon>Tracheophyta</taxon>
        <taxon>Spermatophyta</taxon>
        <taxon>Magnoliopsida</taxon>
        <taxon>Liliopsida</taxon>
        <taxon>Poales</taxon>
        <taxon>Poaceae</taxon>
        <taxon>PACMAD clade</taxon>
        <taxon>Arundinoideae</taxon>
        <taxon>Arundineae</taxon>
        <taxon>Arundo</taxon>
    </lineage>
</organism>